<dbReference type="Proteomes" id="UP000267096">
    <property type="component" value="Unassembled WGS sequence"/>
</dbReference>
<reference evidence="1 2" key="2">
    <citation type="submission" date="2018-11" db="EMBL/GenBank/DDBJ databases">
        <authorList>
            <consortium name="Pathogen Informatics"/>
        </authorList>
    </citation>
    <scope>NUCLEOTIDE SEQUENCE [LARGE SCALE GENOMIC DNA]</scope>
</reference>
<evidence type="ECO:0000313" key="2">
    <source>
        <dbReference type="Proteomes" id="UP000267096"/>
    </source>
</evidence>
<dbReference type="EMBL" id="UYRR01003335">
    <property type="protein sequence ID" value="VDK20002.1"/>
    <property type="molecule type" value="Genomic_DNA"/>
</dbReference>
<dbReference type="AlphaFoldDB" id="A0A0M3J4Z2"/>
<dbReference type="WBParaSite" id="ASIM_0000261901-mRNA-1">
    <property type="protein sequence ID" value="ASIM_0000261901-mRNA-1"/>
    <property type="gene ID" value="ASIM_0000261901"/>
</dbReference>
<reference evidence="3" key="1">
    <citation type="submission" date="2017-02" db="UniProtKB">
        <authorList>
            <consortium name="WormBaseParasite"/>
        </authorList>
    </citation>
    <scope>IDENTIFICATION</scope>
</reference>
<name>A0A0M3J4Z2_ANISI</name>
<accession>A0A0M3J4Z2</accession>
<gene>
    <name evidence="1" type="ORF">ASIM_LOCUS2473</name>
</gene>
<proteinExistence type="predicted"/>
<evidence type="ECO:0000313" key="1">
    <source>
        <dbReference type="EMBL" id="VDK20002.1"/>
    </source>
</evidence>
<evidence type="ECO:0000313" key="3">
    <source>
        <dbReference type="WBParaSite" id="ASIM_0000261901-mRNA-1"/>
    </source>
</evidence>
<keyword evidence="2" id="KW-1185">Reference proteome</keyword>
<protein>
    <submittedName>
        <fullName evidence="1 3">Uncharacterized protein</fullName>
    </submittedName>
</protein>
<sequence length="90" mass="10188">MSSSRSAASTREYDGALWHIYRICFVELLEGEGNESIIYKTQPLLEPDTCLGSEEVDQVRDHALVSNVETNFGCKFDYIPQLVELNMQVS</sequence>
<organism evidence="3">
    <name type="scientific">Anisakis simplex</name>
    <name type="common">Herring worm</name>
    <dbReference type="NCBI Taxonomy" id="6269"/>
    <lineage>
        <taxon>Eukaryota</taxon>
        <taxon>Metazoa</taxon>
        <taxon>Ecdysozoa</taxon>
        <taxon>Nematoda</taxon>
        <taxon>Chromadorea</taxon>
        <taxon>Rhabditida</taxon>
        <taxon>Spirurina</taxon>
        <taxon>Ascaridomorpha</taxon>
        <taxon>Ascaridoidea</taxon>
        <taxon>Anisakidae</taxon>
        <taxon>Anisakis</taxon>
        <taxon>Anisakis simplex complex</taxon>
    </lineage>
</organism>